<dbReference type="EMBL" id="LGRX02026404">
    <property type="protein sequence ID" value="KAK3250938.1"/>
    <property type="molecule type" value="Genomic_DNA"/>
</dbReference>
<feature type="region of interest" description="Disordered" evidence="1">
    <location>
        <begin position="294"/>
        <end position="337"/>
    </location>
</feature>
<comment type="caution">
    <text evidence="2">The sequence shown here is derived from an EMBL/GenBank/DDBJ whole genome shotgun (WGS) entry which is preliminary data.</text>
</comment>
<reference evidence="2 3" key="1">
    <citation type="journal article" date="2015" name="Genome Biol. Evol.">
        <title>Comparative Genomics of a Bacterivorous Green Alga Reveals Evolutionary Causalities and Consequences of Phago-Mixotrophic Mode of Nutrition.</title>
        <authorList>
            <person name="Burns J.A."/>
            <person name="Paasch A."/>
            <person name="Narechania A."/>
            <person name="Kim E."/>
        </authorList>
    </citation>
    <scope>NUCLEOTIDE SEQUENCE [LARGE SCALE GENOMIC DNA]</scope>
    <source>
        <strain evidence="2 3">PLY_AMNH</strain>
    </source>
</reference>
<name>A0AAE0CAR7_9CHLO</name>
<feature type="compositionally biased region" description="Polar residues" evidence="1">
    <location>
        <begin position="470"/>
        <end position="479"/>
    </location>
</feature>
<proteinExistence type="predicted"/>
<feature type="region of interest" description="Disordered" evidence="1">
    <location>
        <begin position="442"/>
        <end position="491"/>
    </location>
</feature>
<protein>
    <submittedName>
        <fullName evidence="2">Uncharacterized protein</fullName>
    </submittedName>
</protein>
<feature type="compositionally biased region" description="Basic and acidic residues" evidence="1">
    <location>
        <begin position="349"/>
        <end position="360"/>
    </location>
</feature>
<evidence type="ECO:0000313" key="3">
    <source>
        <dbReference type="Proteomes" id="UP001190700"/>
    </source>
</evidence>
<dbReference type="Proteomes" id="UP001190700">
    <property type="component" value="Unassembled WGS sequence"/>
</dbReference>
<sequence>MRHNDGILHSQGARGCLDWDHLPVRPQTAPTGQNATLNRATTYLAPGAACAPSTAAEVPYRRMKKTGGLEGQESPPPPWDRTCKNAIYKNTHPTDALSNIKERMTATGKDMSKTFCRISLEGGLGSTSHEASPDKLEKSQLVQGLTKTLGVDERVARAAADKMDTQGDGVSFAAFAGALNESPQIMKKNSGPIPSGLGASQKQHSFNTKKKKSGTYTPRSKAHSYNSLHVSAAEANECADSPSRTATHSPKLAIYAPRCKAPQAYDAHTDLKRYDPILHQGESEQPTYGQLAARRVKGGPQKPQCQEDDYNHAQHLPPKNATKGQPKPQARWNQLTESEVRRNKFYHYQDGRDPITHDNRLSGCTPSKPQATTEVEKKIGKAKSSSKNRGDGIKDLFQGEWGSTMESEIVATTPRGKRAIGTGDPNRSYGSDITEPGIGAWLIRDSIDDSPRHKPQIPPQHHKTQTPPQSNSVVFSNEPGSPYVPVRRLWE</sequence>
<keyword evidence="3" id="KW-1185">Reference proteome</keyword>
<feature type="compositionally biased region" description="Polar residues" evidence="1">
    <location>
        <begin position="362"/>
        <end position="373"/>
    </location>
</feature>
<gene>
    <name evidence="2" type="ORF">CYMTET_39713</name>
</gene>
<evidence type="ECO:0000256" key="1">
    <source>
        <dbReference type="SAM" id="MobiDB-lite"/>
    </source>
</evidence>
<feature type="region of interest" description="Disordered" evidence="1">
    <location>
        <begin position="185"/>
        <end position="221"/>
    </location>
</feature>
<organism evidence="2 3">
    <name type="scientific">Cymbomonas tetramitiformis</name>
    <dbReference type="NCBI Taxonomy" id="36881"/>
    <lineage>
        <taxon>Eukaryota</taxon>
        <taxon>Viridiplantae</taxon>
        <taxon>Chlorophyta</taxon>
        <taxon>Pyramimonadophyceae</taxon>
        <taxon>Pyramimonadales</taxon>
        <taxon>Pyramimonadaceae</taxon>
        <taxon>Cymbomonas</taxon>
    </lineage>
</organism>
<evidence type="ECO:0000313" key="2">
    <source>
        <dbReference type="EMBL" id="KAK3250938.1"/>
    </source>
</evidence>
<feature type="region of interest" description="Disordered" evidence="1">
    <location>
        <begin position="349"/>
        <end position="394"/>
    </location>
</feature>
<dbReference type="AlphaFoldDB" id="A0AAE0CAR7"/>
<accession>A0AAE0CAR7</accession>